<proteinExistence type="predicted"/>
<accession>A0A7S0C042</accession>
<protein>
    <submittedName>
        <fullName evidence="1">Uncharacterized protein</fullName>
    </submittedName>
</protein>
<gene>
    <name evidence="1" type="ORF">PINE0816_LOCUS4006</name>
</gene>
<dbReference type="AlphaFoldDB" id="A0A7S0C042"/>
<sequence length="165" mass="18963">MCLYHPQDGVECGLTIQQQLNLKPFAKIIELKPRYGMFLIHTTNAEVLNRLWCVHEVDEAMLAGIKIFGAIDTNSWTEKQFDKMVDTVCTRNAVCQDQDREMLTNLIQERGGFDRLDKEAVGVRKQAKSDLLAALSFQQLFSMDILSIERIDQKTPLLRRLSLVY</sequence>
<organism evidence="1">
    <name type="scientific">Proboscia inermis</name>
    <dbReference type="NCBI Taxonomy" id="420281"/>
    <lineage>
        <taxon>Eukaryota</taxon>
        <taxon>Sar</taxon>
        <taxon>Stramenopiles</taxon>
        <taxon>Ochrophyta</taxon>
        <taxon>Bacillariophyta</taxon>
        <taxon>Coscinodiscophyceae</taxon>
        <taxon>Rhizosoleniophycidae</taxon>
        <taxon>Rhizosoleniales</taxon>
        <taxon>Rhizosoleniaceae</taxon>
        <taxon>Proboscia</taxon>
    </lineage>
</organism>
<dbReference type="EMBL" id="HBEL01008390">
    <property type="protein sequence ID" value="CAD8407886.1"/>
    <property type="molecule type" value="Transcribed_RNA"/>
</dbReference>
<evidence type="ECO:0000313" key="1">
    <source>
        <dbReference type="EMBL" id="CAD8407886.1"/>
    </source>
</evidence>
<name>A0A7S0C042_9STRA</name>
<reference evidence="1" key="1">
    <citation type="submission" date="2021-01" db="EMBL/GenBank/DDBJ databases">
        <authorList>
            <person name="Corre E."/>
            <person name="Pelletier E."/>
            <person name="Niang G."/>
            <person name="Scheremetjew M."/>
            <person name="Finn R."/>
            <person name="Kale V."/>
            <person name="Holt S."/>
            <person name="Cochrane G."/>
            <person name="Meng A."/>
            <person name="Brown T."/>
            <person name="Cohen L."/>
        </authorList>
    </citation>
    <scope>NUCLEOTIDE SEQUENCE</scope>
    <source>
        <strain evidence="1">CCAP1064/1</strain>
    </source>
</reference>